<dbReference type="EMBL" id="CAXHTA020000004">
    <property type="protein sequence ID" value="CAL5220694.1"/>
    <property type="molecule type" value="Genomic_DNA"/>
</dbReference>
<evidence type="ECO:0000313" key="2">
    <source>
        <dbReference type="EMBL" id="CAL5220694.1"/>
    </source>
</evidence>
<dbReference type="SUPFAM" id="SSF53474">
    <property type="entry name" value="alpha/beta-Hydrolases"/>
    <property type="match status" value="1"/>
</dbReference>
<keyword evidence="3" id="KW-1185">Reference proteome</keyword>
<dbReference type="Pfam" id="PF12697">
    <property type="entry name" value="Abhydrolase_6"/>
    <property type="match status" value="1"/>
</dbReference>
<dbReference type="Gene3D" id="3.40.50.1820">
    <property type="entry name" value="alpha/beta hydrolase"/>
    <property type="match status" value="1"/>
</dbReference>
<dbReference type="InterPro" id="IPR044211">
    <property type="entry name" value="PPH_chloroplastic"/>
</dbReference>
<dbReference type="Proteomes" id="UP001497392">
    <property type="component" value="Unassembled WGS sequence"/>
</dbReference>
<protein>
    <submittedName>
        <fullName evidence="2">G2745 protein</fullName>
    </submittedName>
</protein>
<dbReference type="PANTHER" id="PTHR47280:SF1">
    <property type="entry name" value="PHEOPHYTINASE, CHLOROPLASTIC"/>
    <property type="match status" value="1"/>
</dbReference>
<feature type="domain" description="AB hydrolase-1" evidence="1">
    <location>
        <begin position="93"/>
        <end position="355"/>
    </location>
</feature>
<dbReference type="InterPro" id="IPR000073">
    <property type="entry name" value="AB_hydrolase_1"/>
</dbReference>
<evidence type="ECO:0000259" key="1">
    <source>
        <dbReference type="Pfam" id="PF12697"/>
    </source>
</evidence>
<evidence type="ECO:0000313" key="3">
    <source>
        <dbReference type="Proteomes" id="UP001497392"/>
    </source>
</evidence>
<comment type="caution">
    <text evidence="2">The sequence shown here is derived from an EMBL/GenBank/DDBJ whole genome shotgun (WGS) entry which is preliminary data.</text>
</comment>
<dbReference type="InterPro" id="IPR029058">
    <property type="entry name" value="AB_hydrolase_fold"/>
</dbReference>
<organism evidence="2 3">
    <name type="scientific">Coccomyxa viridis</name>
    <dbReference type="NCBI Taxonomy" id="1274662"/>
    <lineage>
        <taxon>Eukaryota</taxon>
        <taxon>Viridiplantae</taxon>
        <taxon>Chlorophyta</taxon>
        <taxon>core chlorophytes</taxon>
        <taxon>Trebouxiophyceae</taxon>
        <taxon>Trebouxiophyceae incertae sedis</taxon>
        <taxon>Coccomyxaceae</taxon>
        <taxon>Coccomyxa</taxon>
    </lineage>
</organism>
<name>A0ABP1FNG1_9CHLO</name>
<gene>
    <name evidence="2" type="primary">g2745</name>
    <name evidence="2" type="ORF">VP750_LOCUS2353</name>
</gene>
<sequence>MALYHGLDADALIEPHCPEFARRVHETLSDESTEVTERIGSHAQASASTSSPEEVAWLCEALKALVQPDSQWYNWKYGSKIHYRQKGRSGPRILLIHGFGVGSFQFIPLMEQLAVDHQVWALDLLGQGLSWPSAEALAEDELRLSMDTWTELLADFVTSIVQRPVYVAGNSLGGYLACNLAANHSSLCLGALYLNATPFWAFTPSTSDRGIPAQILRAVVPYDGVMPAPEGLKSLIRRLWWDFFIQEDTIRTVLQQVYIDRSAADTRLLSNILAATAHELAVDAMVSIIFSPGTSQPFGRLAASLRVPSCLIYGREDPWVKPVWGQRLKRLVPKAAYFEISPAGHCPHDEAPDAVTHCMKDWITSVEDSTEPSLAVGSELTIASKGQQIRVRHVSGEARTVLERVVEIFHRAGDAFTGWRRH</sequence>
<dbReference type="PANTHER" id="PTHR47280">
    <property type="entry name" value="PHEOPHYTINASE, CHLOROPLASTIC"/>
    <property type="match status" value="1"/>
</dbReference>
<reference evidence="2 3" key="1">
    <citation type="submission" date="2024-06" db="EMBL/GenBank/DDBJ databases">
        <authorList>
            <person name="Kraege A."/>
            <person name="Thomma B."/>
        </authorList>
    </citation>
    <scope>NUCLEOTIDE SEQUENCE [LARGE SCALE GENOMIC DNA]</scope>
</reference>
<proteinExistence type="predicted"/>
<accession>A0ABP1FNG1</accession>